<protein>
    <submittedName>
        <fullName evidence="3">Uncharacterized protein</fullName>
    </submittedName>
</protein>
<keyword evidence="1" id="KW-0175">Coiled coil</keyword>
<feature type="region of interest" description="Disordered" evidence="2">
    <location>
        <begin position="499"/>
        <end position="544"/>
    </location>
</feature>
<feature type="region of interest" description="Disordered" evidence="2">
    <location>
        <begin position="432"/>
        <end position="487"/>
    </location>
</feature>
<proteinExistence type="predicted"/>
<reference evidence="3" key="1">
    <citation type="journal article" date="2019" name="Sci. Rep.">
        <title>Draft genome of Tanacetum cinerariifolium, the natural source of mosquito coil.</title>
        <authorList>
            <person name="Yamashiro T."/>
            <person name="Shiraishi A."/>
            <person name="Satake H."/>
            <person name="Nakayama K."/>
        </authorList>
    </citation>
    <scope>NUCLEOTIDE SEQUENCE</scope>
</reference>
<feature type="compositionally biased region" description="Polar residues" evidence="2">
    <location>
        <begin position="432"/>
        <end position="444"/>
    </location>
</feature>
<comment type="caution">
    <text evidence="3">The sequence shown here is derived from an EMBL/GenBank/DDBJ whole genome shotgun (WGS) entry which is preliminary data.</text>
</comment>
<organism evidence="3">
    <name type="scientific">Tanacetum cinerariifolium</name>
    <name type="common">Dalmatian daisy</name>
    <name type="synonym">Chrysanthemum cinerariifolium</name>
    <dbReference type="NCBI Taxonomy" id="118510"/>
    <lineage>
        <taxon>Eukaryota</taxon>
        <taxon>Viridiplantae</taxon>
        <taxon>Streptophyta</taxon>
        <taxon>Embryophyta</taxon>
        <taxon>Tracheophyta</taxon>
        <taxon>Spermatophyta</taxon>
        <taxon>Magnoliopsida</taxon>
        <taxon>eudicotyledons</taxon>
        <taxon>Gunneridae</taxon>
        <taxon>Pentapetalae</taxon>
        <taxon>asterids</taxon>
        <taxon>campanulids</taxon>
        <taxon>Asterales</taxon>
        <taxon>Asteraceae</taxon>
        <taxon>Asteroideae</taxon>
        <taxon>Anthemideae</taxon>
        <taxon>Anthemidinae</taxon>
        <taxon>Tanacetum</taxon>
    </lineage>
</organism>
<dbReference type="AlphaFoldDB" id="A0A6L2KGG6"/>
<gene>
    <name evidence="3" type="ORF">Tci_018952</name>
</gene>
<dbReference type="EMBL" id="BKCJ010002204">
    <property type="protein sequence ID" value="GEU46974.1"/>
    <property type="molecule type" value="Genomic_DNA"/>
</dbReference>
<accession>A0A6L2KGG6</accession>
<name>A0A6L2KGG6_TANCI</name>
<evidence type="ECO:0000256" key="1">
    <source>
        <dbReference type="SAM" id="Coils"/>
    </source>
</evidence>
<evidence type="ECO:0000313" key="3">
    <source>
        <dbReference type="EMBL" id="GEU46974.1"/>
    </source>
</evidence>
<dbReference type="Pfam" id="PF14223">
    <property type="entry name" value="Retrotran_gag_2"/>
    <property type="match status" value="1"/>
</dbReference>
<feature type="compositionally biased region" description="Low complexity" evidence="2">
    <location>
        <begin position="445"/>
        <end position="460"/>
    </location>
</feature>
<sequence>MDQDSAHMVAASKVPMLEPGVITEMPIKTAEEKAQRRLEVKARSTLMMGILNKHKLKFNSINDAKKLLEAVEIRFGGNVATKKTQRNLLNQQYKNFIAPSSEMLDQTFDSLKNLVSQLELLEEKLSQKDVNQKLLRKVKGMSSSSLSTKSIAFVSSSNNNTSSSIGAVNSAQAVNTGHDVSTASTQVNATYSTNIDNLSDAVIYSFFASQSNIPPTYIGNFMPPIPDLYFTGLDEFVNKHVVENYKVKSSEEEPKVVRKNDDALIIEEWVSDDEEQDVSQPKIEKKIVKPSIVKTEFVISKQQGKTTRKTVKQFWSTAMAKTINGEVQLHAQVDGKEIVITESSVRRDLQLADEEGIDCLPNSTIFKQLALMGFLQIILDQQLDGVPTHKRKFSAPSHTKKIFGNMKRFRKGFSGKVTPLFQTMVVQNQSQLGEGSTIPTAPQHTPTIIQSSSSQPQNTQKPRKPTRKDTQVPQSSGPTDNVAGDDVHKELGDRLVRTGTTASSLGAEQDNGNITKTLSKATPNERSSLGTDSGGGPRGNTLQSDEDRLKLDELMTLCTNLQNKVLNLEKTKTTQFNEIVSFKRRVKKLEKRNRSRTHGLKRLYKVGLTARVESFDNEESLGEDASKQERRIDAINADQDITVVSVQDDADKEMFDVDDLGGTKVFVAGKNENVVEEVVNAAQVSSTAITITITTEEITLAQALEALKTSKPKDDIQAKIDADHQLPKRLQGQEQEELSDAEKATTMLVEGKEKKAGTELGQEITKKQKVDDDKEKAELNQLMQTIPDEEEVAIDAIPLAVKSPRIIDWKIHKEGMKSYYQIVIVYADLHVGREEISPYTTYTFNDVGKEASN</sequence>
<feature type="compositionally biased region" description="Polar residues" evidence="2">
    <location>
        <begin position="499"/>
        <end position="531"/>
    </location>
</feature>
<feature type="coiled-coil region" evidence="1">
    <location>
        <begin position="104"/>
        <end position="131"/>
    </location>
</feature>
<evidence type="ECO:0000256" key="2">
    <source>
        <dbReference type="SAM" id="MobiDB-lite"/>
    </source>
</evidence>